<evidence type="ECO:0000259" key="1">
    <source>
        <dbReference type="PROSITE" id="PS51186"/>
    </source>
</evidence>
<dbReference type="Pfam" id="PF13302">
    <property type="entry name" value="Acetyltransf_3"/>
    <property type="match status" value="1"/>
</dbReference>
<dbReference type="PANTHER" id="PTHR43441">
    <property type="entry name" value="RIBOSOMAL-PROTEIN-SERINE ACETYLTRANSFERASE"/>
    <property type="match status" value="1"/>
</dbReference>
<dbReference type="GO" id="GO:0005737">
    <property type="term" value="C:cytoplasm"/>
    <property type="evidence" value="ECO:0007669"/>
    <property type="project" value="TreeGrafter"/>
</dbReference>
<name>A0A2G7T9V7_9FLAO</name>
<keyword evidence="2" id="KW-0808">Transferase</keyword>
<dbReference type="InterPro" id="IPR000182">
    <property type="entry name" value="GNAT_dom"/>
</dbReference>
<protein>
    <submittedName>
        <fullName evidence="2">GNAT family N-acetyltransferase</fullName>
    </submittedName>
</protein>
<feature type="domain" description="N-acetyltransferase" evidence="1">
    <location>
        <begin position="14"/>
        <end position="178"/>
    </location>
</feature>
<proteinExistence type="predicted"/>
<dbReference type="PANTHER" id="PTHR43441:SF11">
    <property type="entry name" value="RIBOSOMAL-PROTEIN-SERINE ACETYLTRANSFERASE"/>
    <property type="match status" value="1"/>
</dbReference>
<reference evidence="2" key="1">
    <citation type="submission" date="2017-10" db="EMBL/GenBank/DDBJ databases">
        <title>Chryseobacterium sp. B5 is a hydrocarbonoclastic and plant growth promoting bacterium.</title>
        <authorList>
            <person name="Thijs S."/>
            <person name="Gkorezis P."/>
            <person name="Van Hamme J."/>
        </authorList>
    </citation>
    <scope>NUCLEOTIDE SEQUENCE</scope>
    <source>
        <strain evidence="2">B5</strain>
    </source>
</reference>
<comment type="caution">
    <text evidence="2">The sequence shown here is derived from an EMBL/GenBank/DDBJ whole genome shotgun (WGS) entry which is preliminary data.</text>
</comment>
<sequence>MRIHHPPVPELPGISLRQVERSDIGAWYAYLRLPAVTEHTSWNLASGDDLLPLFDAFESPSADSQRRLAVVDARSGRMVGSIGFHTISGVNRTAEIAYDLAPEYWGRGIAKALCATVTRWAFQEYGFIRIQAAVLESNQASAKVVQACGYRHEGLLRSFRLVRGMPRDYALYARLAADE</sequence>
<dbReference type="PROSITE" id="PS51186">
    <property type="entry name" value="GNAT"/>
    <property type="match status" value="1"/>
</dbReference>
<dbReference type="InterPro" id="IPR051908">
    <property type="entry name" value="Ribosomal_N-acetyltransferase"/>
</dbReference>
<evidence type="ECO:0000313" key="2">
    <source>
        <dbReference type="EMBL" id="PII36680.1"/>
    </source>
</evidence>
<dbReference type="AlphaFoldDB" id="A0A2G7T9V7"/>
<gene>
    <name evidence="2" type="ORF">CTI11_05750</name>
</gene>
<dbReference type="EMBL" id="PEKC01000013">
    <property type="protein sequence ID" value="PII36680.1"/>
    <property type="molecule type" value="Genomic_DNA"/>
</dbReference>
<dbReference type="CDD" id="cd04301">
    <property type="entry name" value="NAT_SF"/>
    <property type="match status" value="1"/>
</dbReference>
<dbReference type="Gene3D" id="3.40.630.30">
    <property type="match status" value="1"/>
</dbReference>
<dbReference type="SUPFAM" id="SSF55729">
    <property type="entry name" value="Acyl-CoA N-acyltransferases (Nat)"/>
    <property type="match status" value="1"/>
</dbReference>
<dbReference type="GO" id="GO:1990189">
    <property type="term" value="F:protein N-terminal-serine acetyltransferase activity"/>
    <property type="evidence" value="ECO:0007669"/>
    <property type="project" value="TreeGrafter"/>
</dbReference>
<accession>A0A2G7T9V7</accession>
<dbReference type="InterPro" id="IPR016181">
    <property type="entry name" value="Acyl_CoA_acyltransferase"/>
</dbReference>
<dbReference type="GO" id="GO:0008999">
    <property type="term" value="F:protein-N-terminal-alanine acetyltransferase activity"/>
    <property type="evidence" value="ECO:0007669"/>
    <property type="project" value="TreeGrafter"/>
</dbReference>
<organism evidence="2">
    <name type="scientific">Chryseobacterium sp. B5</name>
    <dbReference type="NCBI Taxonomy" id="2050562"/>
    <lineage>
        <taxon>Bacteria</taxon>
        <taxon>Pseudomonadati</taxon>
        <taxon>Bacteroidota</taxon>
        <taxon>Flavobacteriia</taxon>
        <taxon>Flavobacteriales</taxon>
        <taxon>Weeksellaceae</taxon>
        <taxon>Chryseobacterium group</taxon>
        <taxon>Chryseobacterium</taxon>
    </lineage>
</organism>